<evidence type="ECO:0000313" key="2">
    <source>
        <dbReference type="EMBL" id="CAB5218670.1"/>
    </source>
</evidence>
<proteinExistence type="predicted"/>
<evidence type="ECO:0000313" key="1">
    <source>
        <dbReference type="EMBL" id="CAB4128010.1"/>
    </source>
</evidence>
<accession>A0A6J5L5V9</accession>
<dbReference type="EMBL" id="LR796224">
    <property type="protein sequence ID" value="CAB4128010.1"/>
    <property type="molecule type" value="Genomic_DNA"/>
</dbReference>
<gene>
    <name evidence="1" type="ORF">UFOVP107_2</name>
    <name evidence="2" type="ORF">UFOVP214_49</name>
</gene>
<protein>
    <submittedName>
        <fullName evidence="1">Uncharacterized protein</fullName>
    </submittedName>
</protein>
<reference evidence="1" key="1">
    <citation type="submission" date="2020-04" db="EMBL/GenBank/DDBJ databases">
        <authorList>
            <person name="Chiriac C."/>
            <person name="Salcher M."/>
            <person name="Ghai R."/>
            <person name="Kavagutti S V."/>
        </authorList>
    </citation>
    <scope>NUCLEOTIDE SEQUENCE</scope>
</reference>
<dbReference type="EMBL" id="LR798264">
    <property type="protein sequence ID" value="CAB5218670.1"/>
    <property type="molecule type" value="Genomic_DNA"/>
</dbReference>
<sequence>MPIEYLELVLCRDIYHCTPANLPDWQTISEHLALMAIEAEVNEHKAKRK</sequence>
<name>A0A6J5L5V9_9CAUD</name>
<organism evidence="1">
    <name type="scientific">uncultured Caudovirales phage</name>
    <dbReference type="NCBI Taxonomy" id="2100421"/>
    <lineage>
        <taxon>Viruses</taxon>
        <taxon>Duplodnaviria</taxon>
        <taxon>Heunggongvirae</taxon>
        <taxon>Uroviricota</taxon>
        <taxon>Caudoviricetes</taxon>
        <taxon>Peduoviridae</taxon>
        <taxon>Maltschvirus</taxon>
        <taxon>Maltschvirus maltsch</taxon>
    </lineage>
</organism>